<sequence>MKQKMVIRLSVHDERSRSKAMRTAVGVDGVDSASLPLDKDQIEVTGNDVDVVLLTTLLRKNVKRAEVVSVSPVKEEEEKKEEKKEEPKVEKKEAPKVEQIIFGCPQTYPCQCPPYICTYQCYEPSPSCSIL</sequence>
<feature type="compositionally biased region" description="Basic and acidic residues" evidence="1">
    <location>
        <begin position="73"/>
        <end position="94"/>
    </location>
</feature>
<name>A0A2P6S190_ROSCH</name>
<comment type="caution">
    <text evidence="3">The sequence shown here is derived from an EMBL/GenBank/DDBJ whole genome shotgun (WGS) entry which is preliminary data.</text>
</comment>
<dbReference type="PROSITE" id="PS50846">
    <property type="entry name" value="HMA_2"/>
    <property type="match status" value="1"/>
</dbReference>
<evidence type="ECO:0000313" key="4">
    <source>
        <dbReference type="Proteomes" id="UP000238479"/>
    </source>
</evidence>
<keyword evidence="4" id="KW-1185">Reference proteome</keyword>
<dbReference type="PANTHER" id="PTHR46932">
    <property type="entry name" value="HEAVY METAL-ASSOCIATED ISOPRENYLATED PLANT PROTEIN 47"/>
    <property type="match status" value="1"/>
</dbReference>
<dbReference type="OMA" id="YPSYEYV"/>
<accession>A0A2P6S190</accession>
<dbReference type="PANTHER" id="PTHR46932:SF12">
    <property type="entry name" value="HEAVY METAL-ASSOCIATED ISOPRENYLATED PLANT PROTEIN 47"/>
    <property type="match status" value="1"/>
</dbReference>
<evidence type="ECO:0000313" key="3">
    <source>
        <dbReference type="EMBL" id="PRQ52433.1"/>
    </source>
</evidence>
<dbReference type="Gramene" id="PRQ52433">
    <property type="protein sequence ID" value="PRQ52433"/>
    <property type="gene ID" value="RchiOBHm_Chr2g0155451"/>
</dbReference>
<evidence type="ECO:0000259" key="2">
    <source>
        <dbReference type="PROSITE" id="PS50846"/>
    </source>
</evidence>
<feature type="domain" description="HMA" evidence="2">
    <location>
        <begin position="2"/>
        <end position="66"/>
    </location>
</feature>
<gene>
    <name evidence="3" type="ORF">RchiOBHm_Chr2g0155451</name>
</gene>
<dbReference type="STRING" id="74649.A0A2P6S190"/>
<proteinExistence type="predicted"/>
<evidence type="ECO:0000256" key="1">
    <source>
        <dbReference type="SAM" id="MobiDB-lite"/>
    </source>
</evidence>
<organism evidence="3 4">
    <name type="scientific">Rosa chinensis</name>
    <name type="common">China rose</name>
    <dbReference type="NCBI Taxonomy" id="74649"/>
    <lineage>
        <taxon>Eukaryota</taxon>
        <taxon>Viridiplantae</taxon>
        <taxon>Streptophyta</taxon>
        <taxon>Embryophyta</taxon>
        <taxon>Tracheophyta</taxon>
        <taxon>Spermatophyta</taxon>
        <taxon>Magnoliopsida</taxon>
        <taxon>eudicotyledons</taxon>
        <taxon>Gunneridae</taxon>
        <taxon>Pentapetalae</taxon>
        <taxon>rosids</taxon>
        <taxon>fabids</taxon>
        <taxon>Rosales</taxon>
        <taxon>Rosaceae</taxon>
        <taxon>Rosoideae</taxon>
        <taxon>Rosoideae incertae sedis</taxon>
        <taxon>Rosa</taxon>
    </lineage>
</organism>
<dbReference type="EMBL" id="PDCK01000040">
    <property type="protein sequence ID" value="PRQ52433.1"/>
    <property type="molecule type" value="Genomic_DNA"/>
</dbReference>
<dbReference type="InterPro" id="IPR006121">
    <property type="entry name" value="HMA_dom"/>
</dbReference>
<feature type="region of interest" description="Disordered" evidence="1">
    <location>
        <begin position="69"/>
        <end position="94"/>
    </location>
</feature>
<reference evidence="3 4" key="1">
    <citation type="journal article" date="2018" name="Nat. Genet.">
        <title>The Rosa genome provides new insights in the design of modern roses.</title>
        <authorList>
            <person name="Bendahmane M."/>
        </authorList>
    </citation>
    <scope>NUCLEOTIDE SEQUENCE [LARGE SCALE GENOMIC DNA]</scope>
    <source>
        <strain evidence="4">cv. Old Blush</strain>
    </source>
</reference>
<dbReference type="GO" id="GO:0046872">
    <property type="term" value="F:metal ion binding"/>
    <property type="evidence" value="ECO:0007669"/>
    <property type="project" value="InterPro"/>
</dbReference>
<dbReference type="Gene3D" id="3.30.70.100">
    <property type="match status" value="1"/>
</dbReference>
<dbReference type="Proteomes" id="UP000238479">
    <property type="component" value="Chromosome 2"/>
</dbReference>
<dbReference type="AlphaFoldDB" id="A0A2P6S190"/>
<protein>
    <recommendedName>
        <fullName evidence="2">HMA domain-containing protein</fullName>
    </recommendedName>
</protein>
<dbReference type="OrthoDB" id="1166230at2759"/>
<dbReference type="InterPro" id="IPR042885">
    <property type="entry name" value="HIPP47/16"/>
</dbReference>